<evidence type="ECO:0000313" key="2">
    <source>
        <dbReference type="Proteomes" id="UP000236514"/>
    </source>
</evidence>
<accession>A0A2K2TFU2</accession>
<dbReference type="RefSeq" id="WP_021349864.1">
    <property type="nucleotide sequence ID" value="NZ_CP193773.1"/>
</dbReference>
<dbReference type="AlphaFoldDB" id="A0A2K2TFU2"/>
<protein>
    <submittedName>
        <fullName evidence="1">Uncharacterized protein</fullName>
    </submittedName>
</protein>
<reference evidence="1 2" key="1">
    <citation type="submission" date="2018-01" db="EMBL/GenBank/DDBJ databases">
        <title>Draft genome sequence of the feruloyl esterase-producing strain Lactobacillus fermentum CRL 1446, isolated from artisanal goat milk cheese.</title>
        <authorList>
            <person name="Abeijon Mukdsi M.C."/>
            <person name="Saavedra L."/>
            <person name="Gauffin Cano M.P."/>
            <person name="Hebert E.M."/>
            <person name="Medina R.B."/>
        </authorList>
    </citation>
    <scope>NUCLEOTIDE SEQUENCE [LARGE SCALE GENOMIC DNA]</scope>
    <source>
        <strain evidence="1 2">CRL 1446</strain>
    </source>
</reference>
<proteinExistence type="predicted"/>
<gene>
    <name evidence="1" type="ORF">C1Y38_10710</name>
</gene>
<comment type="caution">
    <text evidence="1">The sequence shown here is derived from an EMBL/GenBank/DDBJ whole genome shotgun (WGS) entry which is preliminary data.</text>
</comment>
<name>A0A2K2TFU2_LIMFE</name>
<dbReference type="Proteomes" id="UP000236514">
    <property type="component" value="Unassembled WGS sequence"/>
</dbReference>
<evidence type="ECO:0000313" key="1">
    <source>
        <dbReference type="EMBL" id="PNV57035.1"/>
    </source>
</evidence>
<dbReference type="EMBL" id="POTQ01000036">
    <property type="protein sequence ID" value="PNV57035.1"/>
    <property type="molecule type" value="Genomic_DNA"/>
</dbReference>
<sequence length="62" mass="6995">MNPESIGDLGIIMELKDGLAIGTILGTDEPFKVKVRREAVKSLETYMIVLLNLDHTDFIYQE</sequence>
<organism evidence="1 2">
    <name type="scientific">Limosilactobacillus fermentum</name>
    <name type="common">Lactobacillus fermentum</name>
    <dbReference type="NCBI Taxonomy" id="1613"/>
    <lineage>
        <taxon>Bacteria</taxon>
        <taxon>Bacillati</taxon>
        <taxon>Bacillota</taxon>
        <taxon>Bacilli</taxon>
        <taxon>Lactobacillales</taxon>
        <taxon>Lactobacillaceae</taxon>
        <taxon>Limosilactobacillus</taxon>
    </lineage>
</organism>